<dbReference type="HOGENOM" id="CLU_2171899_0_0_1"/>
<evidence type="ECO:0000256" key="1">
    <source>
        <dbReference type="SAM" id="MobiDB-lite"/>
    </source>
</evidence>
<evidence type="ECO:0000313" key="2">
    <source>
        <dbReference type="EMBL" id="KFX49619.1"/>
    </source>
</evidence>
<reference evidence="2" key="1">
    <citation type="journal article" date="2014" name="PLoS Genet.">
        <title>Signature Gene Expression Reveals Novel Clues to the Molecular Mechanisms of Dimorphic Transition in Penicillium marneffei.</title>
        <authorList>
            <person name="Yang E."/>
            <person name="Wang G."/>
            <person name="Cai J."/>
            <person name="Woo P.C."/>
            <person name="Lau S.K."/>
            <person name="Yuen K.-Y."/>
            <person name="Chow W.-N."/>
            <person name="Lin X."/>
        </authorList>
    </citation>
    <scope>NUCLEOTIDE SEQUENCE [LARGE SCALE GENOMIC DNA]</scope>
    <source>
        <strain evidence="2">PM1</strain>
    </source>
</reference>
<dbReference type="EMBL" id="JPOX01000009">
    <property type="protein sequence ID" value="KFX49618.1"/>
    <property type="molecule type" value="Genomic_DNA"/>
</dbReference>
<feature type="region of interest" description="Disordered" evidence="1">
    <location>
        <begin position="1"/>
        <end position="43"/>
    </location>
</feature>
<protein>
    <submittedName>
        <fullName evidence="2">Uncharacterized protein</fullName>
    </submittedName>
</protein>
<comment type="caution">
    <text evidence="2">The sequence shown here is derived from an EMBL/GenBank/DDBJ whole genome shotgun (WGS) entry which is preliminary data.</text>
</comment>
<organism evidence="2">
    <name type="scientific">Talaromyces marneffei PM1</name>
    <dbReference type="NCBI Taxonomy" id="1077442"/>
    <lineage>
        <taxon>Eukaryota</taxon>
        <taxon>Fungi</taxon>
        <taxon>Dikarya</taxon>
        <taxon>Ascomycota</taxon>
        <taxon>Pezizomycotina</taxon>
        <taxon>Eurotiomycetes</taxon>
        <taxon>Eurotiomycetidae</taxon>
        <taxon>Eurotiales</taxon>
        <taxon>Trichocomaceae</taxon>
        <taxon>Talaromyces</taxon>
        <taxon>Talaromyces sect. Talaromyces</taxon>
    </lineage>
</organism>
<dbReference type="AlphaFoldDB" id="A0A093VI12"/>
<proteinExistence type="predicted"/>
<gene>
    <name evidence="2" type="ORF">GQ26_0092190</name>
</gene>
<accession>A0A093VI12</accession>
<feature type="compositionally biased region" description="Basic and acidic residues" evidence="1">
    <location>
        <begin position="10"/>
        <end position="20"/>
    </location>
</feature>
<sequence>MSETDQSDADPYKWDQHDNEANGDGQAQSIETQPGDFTYMGGWSESDLEIHEGGILAIDTNDANAQEEHIPQPMEDEVPQDHSQADTGGMLEAYLDQQCSEEPWKPGQNR</sequence>
<name>A0A093VI12_TALMA</name>
<dbReference type="EMBL" id="JPOX01000009">
    <property type="protein sequence ID" value="KFX49619.1"/>
    <property type="molecule type" value="Genomic_DNA"/>
</dbReference>